<comment type="caution">
    <text evidence="4">The sequence shown here is derived from an EMBL/GenBank/DDBJ whole genome shotgun (WGS) entry which is preliminary data.</text>
</comment>
<name>A0A7K3WW93_9FLAO</name>
<proteinExistence type="predicted"/>
<dbReference type="RefSeq" id="WP_163286648.1">
    <property type="nucleotide sequence ID" value="NZ_JAAGVY010000043.1"/>
</dbReference>
<dbReference type="EMBL" id="JAAGVY010000043">
    <property type="protein sequence ID" value="NEN25192.1"/>
    <property type="molecule type" value="Genomic_DNA"/>
</dbReference>
<dbReference type="Gene3D" id="3.10.50.40">
    <property type="match status" value="2"/>
</dbReference>
<dbReference type="PROSITE" id="PS50198">
    <property type="entry name" value="PPIC_PPIASE_2"/>
    <property type="match status" value="2"/>
</dbReference>
<reference evidence="4 5" key="1">
    <citation type="submission" date="2020-02" db="EMBL/GenBank/DDBJ databases">
        <title>Out from the shadows clarifying the taxonomy of the family Cryomorphaceae and related taxa by utilizing the GTDB taxonomic framework.</title>
        <authorList>
            <person name="Bowman J.P."/>
        </authorList>
    </citation>
    <scope>NUCLEOTIDE SEQUENCE [LARGE SCALE GENOMIC DNA]</scope>
    <source>
        <strain evidence="4 5">QSSC 1-22</strain>
    </source>
</reference>
<dbReference type="InterPro" id="IPR000297">
    <property type="entry name" value="PPIase_PpiC"/>
</dbReference>
<dbReference type="AlphaFoldDB" id="A0A7K3WW93"/>
<keyword evidence="2" id="KW-0732">Signal</keyword>
<organism evidence="4 5">
    <name type="scientific">Cryomorpha ignava</name>
    <dbReference type="NCBI Taxonomy" id="101383"/>
    <lineage>
        <taxon>Bacteria</taxon>
        <taxon>Pseudomonadati</taxon>
        <taxon>Bacteroidota</taxon>
        <taxon>Flavobacteriia</taxon>
        <taxon>Flavobacteriales</taxon>
        <taxon>Cryomorphaceae</taxon>
        <taxon>Cryomorpha</taxon>
    </lineage>
</organism>
<gene>
    <name evidence="4" type="ORF">G3O08_16950</name>
</gene>
<dbReference type="Proteomes" id="UP000486602">
    <property type="component" value="Unassembled WGS sequence"/>
</dbReference>
<dbReference type="SUPFAM" id="SSF109998">
    <property type="entry name" value="Triger factor/SurA peptide-binding domain-like"/>
    <property type="match status" value="1"/>
</dbReference>
<keyword evidence="1" id="KW-0697">Rotamase</keyword>
<sequence>MMRSVFCIVLLFLGVQSYAQNQDDPVLLTIDNDPVTKSEFEAIFRKNNRDSLITKADLDEYVELFINFKLKVKEAEELGMDTIPQFTRELKGYRDQLAKPYLADKSMTDSLVKQAYDRLQYEIRASHILITLPPDPTPEDTLKAFSKITQLKKDLLKDPSKFAKVARTSSEDPSAVKNNGDLGYFTALQMVYPFENIVYETPVGEIGGPIRTQYGYHIVQITDKREARGQVRVAHIMIRTEEGDPEDVKVRMKQRADDIYERLMAGEDYATLAKKFSDDRSSSARSGELPAFGPGKMVTEFEEAAFALDSVGEITEPVKSPYGWHIIKLLEIIPVQSYADMSKELEAKITKDGRSNVSRESFIKQRKKEYNFQEDKRQLKPFYTDIDTTYFTGEWVPSTNLTKSNKALFTLAGNDYTQNQFMEFLQQRMRPRRQTEQIKTMVDESYDRWVEIKVMDYEDSQLENKYPDFKVLIHEYRDGILLFDLTDQKVWSKAVKDSTGLADFYQNHKNDFMWSERAAYDVYTVENEKEGKAVIKMLKKGKNQDEIREKLNSTSALEVKVESGLKQRDEVPVLEKVKWEQGVSDVVNDNEQLKVVYIKEIRGAEPKDFDEARGIITAAYQNALEQAWVKELREEHKVNLNKEVLYTIK</sequence>
<dbReference type="SUPFAM" id="SSF54534">
    <property type="entry name" value="FKBP-like"/>
    <property type="match status" value="2"/>
</dbReference>
<dbReference type="PANTHER" id="PTHR47245">
    <property type="entry name" value="PEPTIDYLPROLYL ISOMERASE"/>
    <property type="match status" value="1"/>
</dbReference>
<evidence type="ECO:0000256" key="2">
    <source>
        <dbReference type="SAM" id="SignalP"/>
    </source>
</evidence>
<dbReference type="Pfam" id="PF13616">
    <property type="entry name" value="Rotamase_3"/>
    <property type="match status" value="1"/>
</dbReference>
<dbReference type="InterPro" id="IPR027304">
    <property type="entry name" value="Trigger_fact/SurA_dom_sf"/>
</dbReference>
<evidence type="ECO:0000313" key="4">
    <source>
        <dbReference type="EMBL" id="NEN25192.1"/>
    </source>
</evidence>
<feature type="domain" description="PpiC" evidence="3">
    <location>
        <begin position="228"/>
        <end position="331"/>
    </location>
</feature>
<dbReference type="InterPro" id="IPR046357">
    <property type="entry name" value="PPIase_dom_sf"/>
</dbReference>
<feature type="signal peptide" evidence="2">
    <location>
        <begin position="1"/>
        <end position="19"/>
    </location>
</feature>
<feature type="chain" id="PRO_5029534344" evidence="2">
    <location>
        <begin position="20"/>
        <end position="649"/>
    </location>
</feature>
<keyword evidence="1 4" id="KW-0413">Isomerase</keyword>
<dbReference type="PANTHER" id="PTHR47245:SF2">
    <property type="entry name" value="PEPTIDYL-PROLYL CIS-TRANS ISOMERASE HP_0175-RELATED"/>
    <property type="match status" value="1"/>
</dbReference>
<accession>A0A7K3WW93</accession>
<protein>
    <submittedName>
        <fullName evidence="4">Peptidylprolyl isomerase</fullName>
    </submittedName>
</protein>
<keyword evidence="5" id="KW-1185">Reference proteome</keyword>
<dbReference type="InterPro" id="IPR050245">
    <property type="entry name" value="PrsA_foldase"/>
</dbReference>
<evidence type="ECO:0000259" key="3">
    <source>
        <dbReference type="PROSITE" id="PS50198"/>
    </source>
</evidence>
<dbReference type="GO" id="GO:0003755">
    <property type="term" value="F:peptidyl-prolyl cis-trans isomerase activity"/>
    <property type="evidence" value="ECO:0007669"/>
    <property type="project" value="UniProtKB-KW"/>
</dbReference>
<evidence type="ECO:0000256" key="1">
    <source>
        <dbReference type="PROSITE-ProRule" id="PRU00278"/>
    </source>
</evidence>
<evidence type="ECO:0000313" key="5">
    <source>
        <dbReference type="Proteomes" id="UP000486602"/>
    </source>
</evidence>
<feature type="domain" description="PpiC" evidence="3">
    <location>
        <begin position="120"/>
        <end position="223"/>
    </location>
</feature>